<feature type="region of interest" description="Disordered" evidence="14">
    <location>
        <begin position="1"/>
        <end position="29"/>
    </location>
</feature>
<dbReference type="InterPro" id="IPR000531">
    <property type="entry name" value="Beta-barrel_TonB"/>
</dbReference>
<keyword evidence="4" id="KW-0410">Iron transport</keyword>
<dbReference type="Pfam" id="PF07715">
    <property type="entry name" value="Plug"/>
    <property type="match status" value="1"/>
</dbReference>
<dbReference type="SUPFAM" id="SSF56935">
    <property type="entry name" value="Porins"/>
    <property type="match status" value="1"/>
</dbReference>
<evidence type="ECO:0000256" key="1">
    <source>
        <dbReference type="ARBA" id="ARBA00004571"/>
    </source>
</evidence>
<feature type="non-terminal residue" evidence="17">
    <location>
        <position position="1"/>
    </location>
</feature>
<dbReference type="AlphaFoldDB" id="R0E8B8"/>
<dbReference type="PANTHER" id="PTHR32552:SF68">
    <property type="entry name" value="FERRICHROME OUTER MEMBRANE TRANSPORTER_PHAGE RECEPTOR"/>
    <property type="match status" value="1"/>
</dbReference>
<evidence type="ECO:0000256" key="8">
    <source>
        <dbReference type="ARBA" id="ARBA00023065"/>
    </source>
</evidence>
<keyword evidence="18" id="KW-1185">Reference proteome</keyword>
<evidence type="ECO:0000259" key="15">
    <source>
        <dbReference type="Pfam" id="PF00593"/>
    </source>
</evidence>
<keyword evidence="8" id="KW-0406">Ion transport</keyword>
<evidence type="ECO:0000256" key="12">
    <source>
        <dbReference type="PROSITE-ProRule" id="PRU01360"/>
    </source>
</evidence>
<keyword evidence="6" id="KW-0732">Signal</keyword>
<keyword evidence="9 13" id="KW-0798">TonB box</keyword>
<dbReference type="Gene3D" id="2.40.170.20">
    <property type="entry name" value="TonB-dependent receptor, beta-barrel domain"/>
    <property type="match status" value="1"/>
</dbReference>
<keyword evidence="7" id="KW-0408">Iron</keyword>
<dbReference type="PANTHER" id="PTHR32552">
    <property type="entry name" value="FERRICHROME IRON RECEPTOR-RELATED"/>
    <property type="match status" value="1"/>
</dbReference>
<evidence type="ECO:0000256" key="7">
    <source>
        <dbReference type="ARBA" id="ARBA00023004"/>
    </source>
</evidence>
<dbReference type="STRING" id="1292034.OR37_02305"/>
<dbReference type="InterPro" id="IPR039426">
    <property type="entry name" value="TonB-dep_rcpt-like"/>
</dbReference>
<keyword evidence="11 12" id="KW-0998">Cell outer membrane</keyword>
<sequence length="709" mass="76170" precursor="true">PEAAPASRAAREAARRAAKAKKAKAQADTAVREDKDGVLSEIVVVAQRDEAETSVLVRGETGSTRTGESLRDQARNAQVISSKLLAEQQAQSLPDALRNAGGVTVNTATVQSGVTYTVRGFSSGGAVNGMPTSSSSNFAAGSTQPIANIERLEVLKGPDAILLGGDSLGGTVNIVTKKPSAEKRLYVSGEAGSFGAARVTFDANGAVSDDKRFTARLIATAAGADHNAGGYRGNQDDLLAPSLRFKNAQTDVIASVTLGRQVFGMTPYTIFNAATNQPYPTDRDHPLVGDKDQFSRISAVTYDLQAKQQVAPWLLLSGHYQHQDTSLLLRQYSPFVLLAPNGLLLLSRSGVKQHSVNNAVDGYARFTAITGPVEHKVVLGGMASDYNVVADDAVYSDGPGMFPYNYITKQGTLYPLAGQYQFANRVVGKQNAFYGQYLAKVWKLAFMASARKTTTDATVDIAGRPTTHNKSNGAVTPSYGIVANVTDNLSVYGSLAYGFIPSFQLDRFQNRLPDNRTRNQEVGLKLDLFGKRVLVNASWFSLRQSNLRINDPVAPRYQIAVPGQLGEGVDLGVSGEPIKGWLISGGFTRTDYSLLSPSAKNGTTVAMAPRDQYNLYSSYRHRLADGVVAGFGGGVYGRSSIAVDRFGANHIPSTNQVDLNAFLTVRDIDVNFGVHNIFNRVNYGVTPATSYVPLGEPRTWRLTVGYRFR</sequence>
<dbReference type="GO" id="GO:0009279">
    <property type="term" value="C:cell outer membrane"/>
    <property type="evidence" value="ECO:0007669"/>
    <property type="project" value="UniProtKB-SubCell"/>
</dbReference>
<dbReference type="Gene3D" id="2.170.130.10">
    <property type="entry name" value="TonB-dependent receptor, plug domain"/>
    <property type="match status" value="1"/>
</dbReference>
<evidence type="ECO:0000256" key="6">
    <source>
        <dbReference type="ARBA" id="ARBA00022729"/>
    </source>
</evidence>
<feature type="domain" description="TonB-dependent receptor plug" evidence="16">
    <location>
        <begin position="70"/>
        <end position="171"/>
    </location>
</feature>
<dbReference type="InterPro" id="IPR037066">
    <property type="entry name" value="Plug_dom_sf"/>
</dbReference>
<dbReference type="PATRIC" id="fig|1292034.3.peg.2290"/>
<evidence type="ECO:0000259" key="16">
    <source>
        <dbReference type="Pfam" id="PF07715"/>
    </source>
</evidence>
<keyword evidence="5 12" id="KW-0812">Transmembrane</keyword>
<dbReference type="RefSeq" id="WP_004619841.1">
    <property type="nucleotide sequence ID" value="NZ_APMP01000013.1"/>
</dbReference>
<evidence type="ECO:0000256" key="9">
    <source>
        <dbReference type="ARBA" id="ARBA00023077"/>
    </source>
</evidence>
<feature type="domain" description="TonB-dependent receptor-like beta-barrel" evidence="15">
    <location>
        <begin position="262"/>
        <end position="677"/>
    </location>
</feature>
<protein>
    <submittedName>
        <fullName evidence="17">Outer membrane receptor for ferric coprogen and ferric-rhodotorulic acid</fullName>
    </submittedName>
</protein>
<dbReference type="Proteomes" id="UP000013063">
    <property type="component" value="Unassembled WGS sequence"/>
</dbReference>
<keyword evidence="10 12" id="KW-0472">Membrane</keyword>
<evidence type="ECO:0000256" key="5">
    <source>
        <dbReference type="ARBA" id="ARBA00022692"/>
    </source>
</evidence>
<evidence type="ECO:0000256" key="2">
    <source>
        <dbReference type="ARBA" id="ARBA00022448"/>
    </source>
</evidence>
<keyword evidence="2 12" id="KW-0813">Transport</keyword>
<evidence type="ECO:0000256" key="11">
    <source>
        <dbReference type="ARBA" id="ARBA00023237"/>
    </source>
</evidence>
<dbReference type="Pfam" id="PF00593">
    <property type="entry name" value="TonB_dep_Rec_b-barrel"/>
    <property type="match status" value="1"/>
</dbReference>
<dbReference type="CDD" id="cd01347">
    <property type="entry name" value="ligand_gated_channel"/>
    <property type="match status" value="1"/>
</dbReference>
<dbReference type="OrthoDB" id="9760333at2"/>
<keyword evidence="17" id="KW-0675">Receptor</keyword>
<evidence type="ECO:0000313" key="17">
    <source>
        <dbReference type="EMBL" id="ENZ81708.1"/>
    </source>
</evidence>
<gene>
    <name evidence="17" type="ORF">OR37_02305</name>
</gene>
<dbReference type="GO" id="GO:0015344">
    <property type="term" value="F:siderophore uptake transmembrane transporter activity"/>
    <property type="evidence" value="ECO:0007669"/>
    <property type="project" value="TreeGrafter"/>
</dbReference>
<organism evidence="17 18">
    <name type="scientific">Caulobacter vibrioides OR37</name>
    <dbReference type="NCBI Taxonomy" id="1292034"/>
    <lineage>
        <taxon>Bacteria</taxon>
        <taxon>Pseudomonadati</taxon>
        <taxon>Pseudomonadota</taxon>
        <taxon>Alphaproteobacteria</taxon>
        <taxon>Caulobacterales</taxon>
        <taxon>Caulobacteraceae</taxon>
        <taxon>Caulobacter</taxon>
    </lineage>
</organism>
<dbReference type="InterPro" id="IPR012910">
    <property type="entry name" value="Plug_dom"/>
</dbReference>
<dbReference type="PROSITE" id="PS52016">
    <property type="entry name" value="TONB_DEPENDENT_REC_3"/>
    <property type="match status" value="1"/>
</dbReference>
<accession>R0E8B8</accession>
<proteinExistence type="inferred from homology"/>
<comment type="caution">
    <text evidence="17">The sequence shown here is derived from an EMBL/GenBank/DDBJ whole genome shotgun (WGS) entry which is preliminary data.</text>
</comment>
<evidence type="ECO:0000256" key="10">
    <source>
        <dbReference type="ARBA" id="ARBA00023136"/>
    </source>
</evidence>
<evidence type="ECO:0000313" key="18">
    <source>
        <dbReference type="Proteomes" id="UP000013063"/>
    </source>
</evidence>
<evidence type="ECO:0000256" key="14">
    <source>
        <dbReference type="SAM" id="MobiDB-lite"/>
    </source>
</evidence>
<reference evidence="17 18" key="1">
    <citation type="journal article" date="2013" name="Genome Announc.">
        <title>Draft Genome Sequence for Caulobacter sp. Strain OR37, a Bacterium Tolerant to Heavy Metals.</title>
        <authorList>
            <person name="Utturkar S.M."/>
            <person name="Bollmann A."/>
            <person name="Brzoska R.M."/>
            <person name="Klingeman D.M."/>
            <person name="Epstein S.E."/>
            <person name="Palumbo A.V."/>
            <person name="Brown S.D."/>
        </authorList>
    </citation>
    <scope>NUCLEOTIDE SEQUENCE [LARGE SCALE GENOMIC DNA]</scope>
    <source>
        <strain evidence="17 18">OR37</strain>
    </source>
</reference>
<name>R0E8B8_CAUVI</name>
<dbReference type="eggNOG" id="COG4773">
    <property type="taxonomic scope" value="Bacteria"/>
</dbReference>
<dbReference type="EMBL" id="APMP01000013">
    <property type="protein sequence ID" value="ENZ81708.1"/>
    <property type="molecule type" value="Genomic_DNA"/>
</dbReference>
<evidence type="ECO:0000256" key="13">
    <source>
        <dbReference type="RuleBase" id="RU003357"/>
    </source>
</evidence>
<dbReference type="InterPro" id="IPR036942">
    <property type="entry name" value="Beta-barrel_TonB_sf"/>
</dbReference>
<evidence type="ECO:0000256" key="3">
    <source>
        <dbReference type="ARBA" id="ARBA00022452"/>
    </source>
</evidence>
<comment type="similarity">
    <text evidence="12 13">Belongs to the TonB-dependent receptor family.</text>
</comment>
<evidence type="ECO:0000256" key="4">
    <source>
        <dbReference type="ARBA" id="ARBA00022496"/>
    </source>
</evidence>
<comment type="subcellular location">
    <subcellularLocation>
        <location evidence="1 12">Cell outer membrane</location>
        <topology evidence="1 12">Multi-pass membrane protein</topology>
    </subcellularLocation>
</comment>
<keyword evidence="3 12" id="KW-1134">Transmembrane beta strand</keyword>